<accession>A0A1G9TXX9</accession>
<name>A0A1G9TXX9_9FIRM</name>
<dbReference type="GO" id="GO:0008745">
    <property type="term" value="F:N-acetylmuramoyl-L-alanine amidase activity"/>
    <property type="evidence" value="ECO:0007669"/>
    <property type="project" value="InterPro"/>
</dbReference>
<dbReference type="Gene3D" id="3.40.50.12090">
    <property type="match status" value="1"/>
</dbReference>
<organism evidence="2 3">
    <name type="scientific">Romboutsia lituseburensis DSM 797</name>
    <dbReference type="NCBI Taxonomy" id="1121325"/>
    <lineage>
        <taxon>Bacteria</taxon>
        <taxon>Bacillati</taxon>
        <taxon>Bacillota</taxon>
        <taxon>Clostridia</taxon>
        <taxon>Peptostreptococcales</taxon>
        <taxon>Peptostreptococcaceae</taxon>
        <taxon>Romboutsia</taxon>
    </lineage>
</organism>
<keyword evidence="3" id="KW-1185">Reference proteome</keyword>
<dbReference type="SMART" id="SM00646">
    <property type="entry name" value="Ami_3"/>
    <property type="match status" value="1"/>
</dbReference>
<evidence type="ECO:0000313" key="3">
    <source>
        <dbReference type="Proteomes" id="UP000199068"/>
    </source>
</evidence>
<gene>
    <name evidence="2" type="ORF">SAMN04515677_11410</name>
</gene>
<dbReference type="AlphaFoldDB" id="A0A1G9TXX9"/>
<protein>
    <submittedName>
        <fullName evidence="2">N-acetylmuramoyl-L-alanine amidase</fullName>
    </submittedName>
</protein>
<dbReference type="CDD" id="cd02696">
    <property type="entry name" value="MurNAc-LAA"/>
    <property type="match status" value="1"/>
</dbReference>
<reference evidence="2 3" key="1">
    <citation type="submission" date="2016-10" db="EMBL/GenBank/DDBJ databases">
        <authorList>
            <person name="de Groot N.N."/>
        </authorList>
    </citation>
    <scope>NUCLEOTIDE SEQUENCE [LARGE SCALE GENOMIC DNA]</scope>
    <source>
        <strain evidence="2 3">DSM 797</strain>
    </source>
</reference>
<feature type="domain" description="MurNAc-LAA" evidence="1">
    <location>
        <begin position="75"/>
        <end position="183"/>
    </location>
</feature>
<dbReference type="STRING" id="1121325.SAMN04515677_11410"/>
<sequence length="283" mass="32057">MFKKIACTIGHSVLKNGNITSADGTSKGGVNEYRWCKKFVPILVDEFKNQGVEADCIQCPERQFLSAKEEKNYKLNKIHSGGYDLVIESHLNAFNGTAKGTETLYSKGSVKGKEVAQRVNDKLDDIWEDRDIKARDDLYILTQTKPVAILNEYFFCDNKIDYNKADEDHELRLIARKVVEGVLNKTINDIKPPDTENTKRYKNCVLYGNDVDRVGAEIISWYKDDCILKHVKDHVKWEATNLFVVGGDAERAIKALNNGEIYGIVLGKDRAETVRKCLDFVGK</sequence>
<dbReference type="RefSeq" id="WP_092727701.1">
    <property type="nucleotide sequence ID" value="NZ_FNGW01000014.1"/>
</dbReference>
<dbReference type="Pfam" id="PF01520">
    <property type="entry name" value="Amidase_3"/>
    <property type="match status" value="1"/>
</dbReference>
<dbReference type="SUPFAM" id="SSF53187">
    <property type="entry name" value="Zn-dependent exopeptidases"/>
    <property type="match status" value="1"/>
</dbReference>
<evidence type="ECO:0000259" key="1">
    <source>
        <dbReference type="SMART" id="SM00646"/>
    </source>
</evidence>
<dbReference type="InterPro" id="IPR002508">
    <property type="entry name" value="MurNAc-LAA_cat"/>
</dbReference>
<evidence type="ECO:0000313" key="2">
    <source>
        <dbReference type="EMBL" id="SDM52461.1"/>
    </source>
</evidence>
<dbReference type="Proteomes" id="UP000199068">
    <property type="component" value="Unassembled WGS sequence"/>
</dbReference>
<dbReference type="Gene3D" id="3.40.630.40">
    <property type="entry name" value="Zn-dependent exopeptidases"/>
    <property type="match status" value="1"/>
</dbReference>
<dbReference type="EMBL" id="FNGW01000014">
    <property type="protein sequence ID" value="SDM52461.1"/>
    <property type="molecule type" value="Genomic_DNA"/>
</dbReference>
<proteinExistence type="predicted"/>
<dbReference type="GO" id="GO:0009253">
    <property type="term" value="P:peptidoglycan catabolic process"/>
    <property type="evidence" value="ECO:0007669"/>
    <property type="project" value="InterPro"/>
</dbReference>